<organism evidence="1">
    <name type="scientific">Myoviridae sp. ctYA416</name>
    <dbReference type="NCBI Taxonomy" id="2825125"/>
    <lineage>
        <taxon>Viruses</taxon>
        <taxon>Duplodnaviria</taxon>
        <taxon>Heunggongvirae</taxon>
        <taxon>Uroviricota</taxon>
        <taxon>Caudoviricetes</taxon>
    </lineage>
</organism>
<reference evidence="1" key="1">
    <citation type="journal article" date="2021" name="Proc. Natl. Acad. Sci. U.S.A.">
        <title>A Catalog of Tens of Thousands of Viruses from Human Metagenomes Reveals Hidden Associations with Chronic Diseases.</title>
        <authorList>
            <person name="Tisza M.J."/>
            <person name="Buck C.B."/>
        </authorList>
    </citation>
    <scope>NUCLEOTIDE SEQUENCE</scope>
    <source>
        <strain evidence="1">CtYA416</strain>
    </source>
</reference>
<accession>A0A8S5UTS3</accession>
<name>A0A8S5UTS3_9CAUD</name>
<dbReference type="EMBL" id="BK016136">
    <property type="protein sequence ID" value="DAF97820.1"/>
    <property type="molecule type" value="Genomic_DNA"/>
</dbReference>
<proteinExistence type="predicted"/>
<evidence type="ECO:0000313" key="1">
    <source>
        <dbReference type="EMBL" id="DAF97820.1"/>
    </source>
</evidence>
<protein>
    <submittedName>
        <fullName evidence="1">Uncharacterized protein</fullName>
    </submittedName>
</protein>
<sequence>MGFSDIPISMVLPATKDEYDSFSGEECIIQEGENDIMSNELKMGPDPKFDYPIKKWDSSVDDSKYGIIYRKADNAPMITNGVIDLEISDQTLEILKGYTREQLIKFIDEKVDLLNSRIGPIMDEIEEQFHKTQEKMNRPKSTGLFAKLRDGDCREDPVLPKYDIETSNRILKDIQYYINWSNGVVLIRDNTTGNVEMASKAMIDALYMGSMIFKEEYDAMIKSNVGKKIYNGDMMEFLIDGGKF</sequence>